<dbReference type="STRING" id="1150625.Q75_07335"/>
<dbReference type="PIRSF" id="PIRSF034852">
    <property type="entry name" value="UCP034852"/>
    <property type="match status" value="1"/>
</dbReference>
<dbReference type="InterPro" id="IPR008326">
    <property type="entry name" value="PdhI-like"/>
</dbReference>
<evidence type="ECO:0008006" key="4">
    <source>
        <dbReference type="Google" id="ProtNLM"/>
    </source>
</evidence>
<comment type="caution">
    <text evidence="2">The sequence shown here is derived from an EMBL/GenBank/DDBJ whole genome shotgun (WGS) entry which is preliminary data.</text>
</comment>
<sequence>MNIYISQEASHWFQHEMEAENGDTVRFFARYGGSSALHEGFSLGVTKDTPEDPGVTHLENDVTYFIEEKDIWYFDGHDLYVEFDQDRNELYYEYKK</sequence>
<dbReference type="InterPro" id="IPR035903">
    <property type="entry name" value="HesB-like_dom_sf"/>
</dbReference>
<name>A0A147K913_9BACI</name>
<comment type="similarity">
    <text evidence="1">Belongs to the HesB/IscA family.</text>
</comment>
<dbReference type="OrthoDB" id="1645729at2"/>
<dbReference type="PATRIC" id="fig|1150625.3.peg.1543"/>
<gene>
    <name evidence="2" type="ORF">Q75_07335</name>
</gene>
<protein>
    <recommendedName>
        <fullName evidence="4">FeS cluster biogenesis domain-containing protein</fullName>
    </recommendedName>
</protein>
<evidence type="ECO:0000313" key="2">
    <source>
        <dbReference type="EMBL" id="KUP06760.1"/>
    </source>
</evidence>
<dbReference type="AlphaFoldDB" id="A0A147K913"/>
<organism evidence="2 3">
    <name type="scientific">Bacillus coahuilensis p1.1.43</name>
    <dbReference type="NCBI Taxonomy" id="1150625"/>
    <lineage>
        <taxon>Bacteria</taxon>
        <taxon>Bacillati</taxon>
        <taxon>Bacillota</taxon>
        <taxon>Bacilli</taxon>
        <taxon>Bacillales</taxon>
        <taxon>Bacillaceae</taxon>
        <taxon>Bacillus</taxon>
    </lineage>
</organism>
<accession>A0A147K913</accession>
<dbReference type="Proteomes" id="UP000074108">
    <property type="component" value="Unassembled WGS sequence"/>
</dbReference>
<evidence type="ECO:0000256" key="1">
    <source>
        <dbReference type="ARBA" id="ARBA00006718"/>
    </source>
</evidence>
<dbReference type="EMBL" id="LDYG01000027">
    <property type="protein sequence ID" value="KUP06760.1"/>
    <property type="molecule type" value="Genomic_DNA"/>
</dbReference>
<keyword evidence="3" id="KW-1185">Reference proteome</keyword>
<evidence type="ECO:0000313" key="3">
    <source>
        <dbReference type="Proteomes" id="UP000074108"/>
    </source>
</evidence>
<dbReference type="RefSeq" id="WP_010172774.1">
    <property type="nucleotide sequence ID" value="NZ_LDYG01000027.1"/>
</dbReference>
<dbReference type="SUPFAM" id="SSF89360">
    <property type="entry name" value="HesB-like domain"/>
    <property type="match status" value="1"/>
</dbReference>
<proteinExistence type="inferred from homology"/>
<reference evidence="2 3" key="1">
    <citation type="journal article" date="2016" name="Front. Microbiol.">
        <title>Microevolution Analysis of Bacillus coahuilensis Unveils Differences in Phosphorus Acquisition Strategies and Their Regulation.</title>
        <authorList>
            <person name="Gomez-Lunar Z."/>
            <person name="Hernandez-Gonzalez I."/>
            <person name="Rodriguez-Torres M.D."/>
            <person name="Souza V."/>
            <person name="Olmedo-Alvarez G."/>
        </authorList>
    </citation>
    <scope>NUCLEOTIDE SEQUENCE [LARGE SCALE GENOMIC DNA]</scope>
    <source>
        <strain evidence="3">p1.1.43</strain>
    </source>
</reference>